<feature type="domain" description="Dipeptidylpeptidase IV N-terminal" evidence="2">
    <location>
        <begin position="96"/>
        <end position="418"/>
    </location>
</feature>
<dbReference type="InterPro" id="IPR001375">
    <property type="entry name" value="Peptidase_S9_cat"/>
</dbReference>
<dbReference type="Pfam" id="PF00326">
    <property type="entry name" value="Peptidase_S9"/>
    <property type="match status" value="1"/>
</dbReference>
<dbReference type="OrthoDB" id="9812921at2"/>
<accession>W0F1Y9</accession>
<reference evidence="3 4" key="1">
    <citation type="submission" date="2013-12" db="EMBL/GenBank/DDBJ databases">
        <authorList>
            <consortium name="DOE Joint Genome Institute"/>
            <person name="Eisen J."/>
            <person name="Huntemann M."/>
            <person name="Han J."/>
            <person name="Chen A."/>
            <person name="Kyrpides N."/>
            <person name="Mavromatis K."/>
            <person name="Markowitz V."/>
            <person name="Palaniappan K."/>
            <person name="Ivanova N."/>
            <person name="Schaumberg A."/>
            <person name="Pati A."/>
            <person name="Liolios K."/>
            <person name="Nordberg H.P."/>
            <person name="Cantor M.N."/>
            <person name="Hua S.X."/>
            <person name="Woyke T."/>
        </authorList>
    </citation>
    <scope>NUCLEOTIDE SEQUENCE [LARGE SCALE GENOMIC DNA]</scope>
    <source>
        <strain evidence="4">DSM 19437</strain>
    </source>
</reference>
<name>W0F1Y9_9BACT</name>
<dbReference type="PANTHER" id="PTHR11731">
    <property type="entry name" value="PROTEASE FAMILY S9B,C DIPEPTIDYL-PEPTIDASE IV-RELATED"/>
    <property type="match status" value="1"/>
</dbReference>
<gene>
    <name evidence="3" type="ORF">NIASO_09640</name>
</gene>
<dbReference type="InterPro" id="IPR002469">
    <property type="entry name" value="Peptidase_S9B_N"/>
</dbReference>
<dbReference type="PANTHER" id="PTHR11731:SF118">
    <property type="entry name" value="BLR1971 PROTEIN"/>
    <property type="match status" value="1"/>
</dbReference>
<protein>
    <submittedName>
        <fullName evidence="3">Peptidase S9</fullName>
    </submittedName>
</protein>
<dbReference type="GO" id="GO:0006508">
    <property type="term" value="P:proteolysis"/>
    <property type="evidence" value="ECO:0007669"/>
    <property type="project" value="InterPro"/>
</dbReference>
<dbReference type="InterPro" id="IPR029058">
    <property type="entry name" value="AB_hydrolase_fold"/>
</dbReference>
<feature type="domain" description="Peptidase S9 prolyl oligopeptidase catalytic" evidence="1">
    <location>
        <begin position="505"/>
        <end position="699"/>
    </location>
</feature>
<dbReference type="EMBL" id="CP007035">
    <property type="protein sequence ID" value="AHF15346.1"/>
    <property type="molecule type" value="Genomic_DNA"/>
</dbReference>
<dbReference type="RefSeq" id="WP_008584246.1">
    <property type="nucleotide sequence ID" value="NZ_CP007035.1"/>
</dbReference>
<dbReference type="STRING" id="929713.NIASO_09640"/>
<organism evidence="3 4">
    <name type="scientific">Niabella soli DSM 19437</name>
    <dbReference type="NCBI Taxonomy" id="929713"/>
    <lineage>
        <taxon>Bacteria</taxon>
        <taxon>Pseudomonadati</taxon>
        <taxon>Bacteroidota</taxon>
        <taxon>Chitinophagia</taxon>
        <taxon>Chitinophagales</taxon>
        <taxon>Chitinophagaceae</taxon>
        <taxon>Niabella</taxon>
    </lineage>
</organism>
<evidence type="ECO:0000313" key="4">
    <source>
        <dbReference type="Proteomes" id="UP000003586"/>
    </source>
</evidence>
<dbReference type="AlphaFoldDB" id="W0F1Y9"/>
<sequence>MKQYLIAGTLLFLGITVRAQEKKLFTASDYDRAVSMMSGGPAAKAYAKQNIMPQWLPDGKLWFKEPESGKYIVMDPAVKGGSRTTTDKAPSEEKNLGRRRAAAAFAVSPDGRKAVYIKDWNLWVKDITTGTEKQLTRDGMENFGYATDNAGWKHSESPIVLWSPDSKKVATYQQDDRHLHDMYLVRTKVGAPELEKWKYPLPGDSSIAKIHRVIIDVETAATVRLKMAADEHRGTLSDDIAVDGSLGDNQWGGNSKQLAFVSVSRDHKVATFRVADAASGEVRTVMEEKVATQYESGQGKINWQFMPETNELIWYSERDGWGHLYLYDLTSGKLKNQITKGDFVVTQMLRADGKTRKIIFEAKGKEPGENPYYSHFYKISFDGKGLQNLTPEPGNHRASFSPDGNYFVDNYSTPTVPPVIKLKNTAGNTLGELGSIKPETLKAAGWVAPELFSVKSANNQFDLYGLLYKPSRLDVSKKYPVVVYIYPGPQGGSVGNWSFNVAGGDFQALAELGFIVVRLEGSCNPNRSKAFHDVCYGNMAENTLHDQIAGVKQLAAKNGFMDLNRVGIWGHSGGGFATASALFKFPEFFKVGIAESGNHDNRNYEDDWGERYIGLEAGDNYAKQANELYAKNLQGKLLLVTGGMDDNVPPYNTYLVVDALIKANKSFDLLVIPNARHGYGEDSYYMMRRRWDYFVENLQGAVPPKDYKIEVK</sequence>
<dbReference type="KEGG" id="nso:NIASO_09640"/>
<dbReference type="SUPFAM" id="SSF82171">
    <property type="entry name" value="DPP6 N-terminal domain-like"/>
    <property type="match status" value="1"/>
</dbReference>
<dbReference type="HOGENOM" id="CLU_006105_3_1_10"/>
<dbReference type="Proteomes" id="UP000003586">
    <property type="component" value="Chromosome"/>
</dbReference>
<evidence type="ECO:0000259" key="1">
    <source>
        <dbReference type="Pfam" id="PF00326"/>
    </source>
</evidence>
<dbReference type="Gene3D" id="3.40.50.1820">
    <property type="entry name" value="alpha/beta hydrolase"/>
    <property type="match status" value="1"/>
</dbReference>
<evidence type="ECO:0000313" key="3">
    <source>
        <dbReference type="EMBL" id="AHF15346.1"/>
    </source>
</evidence>
<dbReference type="SUPFAM" id="SSF53474">
    <property type="entry name" value="alpha/beta-Hydrolases"/>
    <property type="match status" value="1"/>
</dbReference>
<dbReference type="Pfam" id="PF00930">
    <property type="entry name" value="DPPIV_N"/>
    <property type="match status" value="1"/>
</dbReference>
<keyword evidence="4" id="KW-1185">Reference proteome</keyword>
<dbReference type="InterPro" id="IPR050278">
    <property type="entry name" value="Serine_Prot_S9B/DPPIV"/>
</dbReference>
<proteinExistence type="predicted"/>
<dbReference type="eggNOG" id="COG1506">
    <property type="taxonomic scope" value="Bacteria"/>
</dbReference>
<dbReference type="Gene3D" id="2.140.10.30">
    <property type="entry name" value="Dipeptidylpeptidase IV, N-terminal domain"/>
    <property type="match status" value="1"/>
</dbReference>
<dbReference type="GO" id="GO:0008236">
    <property type="term" value="F:serine-type peptidase activity"/>
    <property type="evidence" value="ECO:0007669"/>
    <property type="project" value="InterPro"/>
</dbReference>
<evidence type="ECO:0000259" key="2">
    <source>
        <dbReference type="Pfam" id="PF00930"/>
    </source>
</evidence>